<dbReference type="InterPro" id="IPR007197">
    <property type="entry name" value="rSAM"/>
</dbReference>
<keyword evidence="5" id="KW-0408">Iron</keyword>
<organism evidence="8 9">
    <name type="scientific">Parabacteroides distasonis</name>
    <dbReference type="NCBI Taxonomy" id="823"/>
    <lineage>
        <taxon>Bacteria</taxon>
        <taxon>Pseudomonadati</taxon>
        <taxon>Bacteroidota</taxon>
        <taxon>Bacteroidia</taxon>
        <taxon>Bacteroidales</taxon>
        <taxon>Tannerellaceae</taxon>
        <taxon>Parabacteroides</taxon>
    </lineage>
</organism>
<keyword evidence="3" id="KW-0949">S-adenosyl-L-methionine</keyword>
<dbReference type="CDD" id="cd01335">
    <property type="entry name" value="Radical_SAM"/>
    <property type="match status" value="1"/>
</dbReference>
<dbReference type="Gene3D" id="3.20.20.70">
    <property type="entry name" value="Aldolase class I"/>
    <property type="match status" value="1"/>
</dbReference>
<reference evidence="8 9" key="1">
    <citation type="submission" date="2020-04" db="EMBL/GenBank/DDBJ databases">
        <title>Complete Genomes and Methylome analysis of CBBP consortium that reverse antibiotic-induced susceptibility to vancomycin-resistant Enterococcus faecium infection.</title>
        <authorList>
            <person name="Fomenkov A."/>
            <person name="Zhang Z."/>
            <person name="Pamer E."/>
            <person name="Roberts R.J."/>
        </authorList>
    </citation>
    <scope>NUCLEOTIDE SEQUENCE [LARGE SCALE GENOMIC DNA]</scope>
    <source>
        <strain evidence="9">CBBP</strain>
    </source>
</reference>
<dbReference type="SFLD" id="SFLDG01067">
    <property type="entry name" value="SPASM/twitch_domain_containing"/>
    <property type="match status" value="1"/>
</dbReference>
<evidence type="ECO:0000256" key="3">
    <source>
        <dbReference type="ARBA" id="ARBA00022691"/>
    </source>
</evidence>
<dbReference type="InterPro" id="IPR013785">
    <property type="entry name" value="Aldolase_TIM"/>
</dbReference>
<dbReference type="InterPro" id="IPR023885">
    <property type="entry name" value="4Fe4S-binding_SPASM_dom"/>
</dbReference>
<dbReference type="NCBIfam" id="TIGR04085">
    <property type="entry name" value="rSAM_more_4Fe4S"/>
    <property type="match status" value="1"/>
</dbReference>
<dbReference type="PROSITE" id="PS51918">
    <property type="entry name" value="RADICAL_SAM"/>
    <property type="match status" value="1"/>
</dbReference>
<feature type="domain" description="Radical SAM core" evidence="7">
    <location>
        <begin position="68"/>
        <end position="290"/>
    </location>
</feature>
<name>A0A7L5EA41_PARDI</name>
<dbReference type="GO" id="GO:0046872">
    <property type="term" value="F:metal ion binding"/>
    <property type="evidence" value="ECO:0007669"/>
    <property type="project" value="UniProtKB-KW"/>
</dbReference>
<evidence type="ECO:0000259" key="7">
    <source>
        <dbReference type="PROSITE" id="PS51918"/>
    </source>
</evidence>
<dbReference type="PANTHER" id="PTHR11228">
    <property type="entry name" value="RADICAL SAM DOMAIN PROTEIN"/>
    <property type="match status" value="1"/>
</dbReference>
<dbReference type="SFLD" id="SFLDS00029">
    <property type="entry name" value="Radical_SAM"/>
    <property type="match status" value="1"/>
</dbReference>
<evidence type="ECO:0000256" key="1">
    <source>
        <dbReference type="ARBA" id="ARBA00001966"/>
    </source>
</evidence>
<evidence type="ECO:0000313" key="9">
    <source>
        <dbReference type="Proteomes" id="UP000501982"/>
    </source>
</evidence>
<evidence type="ECO:0000256" key="6">
    <source>
        <dbReference type="ARBA" id="ARBA00023014"/>
    </source>
</evidence>
<accession>A0A7L5EA41</accession>
<evidence type="ECO:0000313" key="8">
    <source>
        <dbReference type="EMBL" id="QJE28296.1"/>
    </source>
</evidence>
<comment type="cofactor">
    <cofactor evidence="1">
        <name>[4Fe-4S] cluster</name>
        <dbReference type="ChEBI" id="CHEBI:49883"/>
    </cofactor>
</comment>
<dbReference type="GO" id="GO:0051539">
    <property type="term" value="F:4 iron, 4 sulfur cluster binding"/>
    <property type="evidence" value="ECO:0007669"/>
    <property type="project" value="UniProtKB-KW"/>
</dbReference>
<proteinExistence type="predicted"/>
<dbReference type="RefSeq" id="WP_170105516.1">
    <property type="nucleotide sequence ID" value="NZ_CP051672.1"/>
</dbReference>
<keyword evidence="4" id="KW-0479">Metal-binding</keyword>
<dbReference type="Proteomes" id="UP000501982">
    <property type="component" value="Chromosome"/>
</dbReference>
<protein>
    <submittedName>
        <fullName evidence="8">Radical SAM protein</fullName>
    </submittedName>
</protein>
<gene>
    <name evidence="8" type="ORF">HHO38_08100</name>
</gene>
<dbReference type="InterPro" id="IPR050377">
    <property type="entry name" value="Radical_SAM_PqqE_MftC-like"/>
</dbReference>
<dbReference type="EMBL" id="CP051672">
    <property type="protein sequence ID" value="QJE28296.1"/>
    <property type="molecule type" value="Genomic_DNA"/>
</dbReference>
<dbReference type="SUPFAM" id="SSF102114">
    <property type="entry name" value="Radical SAM enzymes"/>
    <property type="match status" value="1"/>
</dbReference>
<dbReference type="InterPro" id="IPR017200">
    <property type="entry name" value="PqqE-like"/>
</dbReference>
<evidence type="ECO:0000256" key="5">
    <source>
        <dbReference type="ARBA" id="ARBA00023004"/>
    </source>
</evidence>
<dbReference type="PIRSF" id="PIRSF037420">
    <property type="entry name" value="PQQ_syn_pqqE"/>
    <property type="match status" value="1"/>
</dbReference>
<evidence type="ECO:0000256" key="2">
    <source>
        <dbReference type="ARBA" id="ARBA00022485"/>
    </source>
</evidence>
<evidence type="ECO:0000256" key="4">
    <source>
        <dbReference type="ARBA" id="ARBA00022723"/>
    </source>
</evidence>
<dbReference type="Pfam" id="PF04055">
    <property type="entry name" value="Radical_SAM"/>
    <property type="match status" value="1"/>
</dbReference>
<dbReference type="InterPro" id="IPR058240">
    <property type="entry name" value="rSAM_sf"/>
</dbReference>
<dbReference type="GO" id="GO:0003824">
    <property type="term" value="F:catalytic activity"/>
    <property type="evidence" value="ECO:0007669"/>
    <property type="project" value="InterPro"/>
</dbReference>
<dbReference type="PANTHER" id="PTHR11228:SF7">
    <property type="entry name" value="PQQA PEPTIDE CYCLASE"/>
    <property type="match status" value="1"/>
</dbReference>
<dbReference type="AlphaFoldDB" id="A0A7L5EA41"/>
<keyword evidence="6" id="KW-0411">Iron-sulfur</keyword>
<keyword evidence="2" id="KW-0004">4Fe-4S</keyword>
<dbReference type="SFLD" id="SFLDG01386">
    <property type="entry name" value="main_SPASM_domain-containing"/>
    <property type="match status" value="1"/>
</dbReference>
<sequence length="439" mass="50097">MLTKNDIRYIIRKEFFGGIVWDSIHKDYYMISLGDFYKIENEGKLEKGDLSINNNYRLTPYNVRDGYPGFPLRVHLALSEKCNTKCNHCFFTQIYSLGRKGGEPISTPEIKSLIDEMNDHGCMELFIGGGEPFMRSDWFEVFTYANDKGIQLYIFTNGIAVNEEVISKLNSLGNIGYLSVSMEGADKKAYSLLRQGAFWNPLITNLQLLGEYANFPVYVRYTATSINIDQFNEIVNLVTEIGRGRIGIKVRPILPAGNAVKNKNLLIDYKEYLVFLLNIKNKINSTIDIDLSVHKDANPRNKFYRFSKKTIGISRFIPVYTGFGGSGGYTSVYIDPFGNIQDCVMTYGRFESRSVDNIRNNGLLYQWDNANPIISKRDLAGNSECYSCEYYIWCRGGCRARAVYSYQDINAKDPWCFKDLAEKCTKEELEQLLSGLNEG</sequence>